<dbReference type="InterPro" id="IPR003010">
    <property type="entry name" value="C-N_Hydrolase"/>
</dbReference>
<evidence type="ECO:0000256" key="1">
    <source>
        <dbReference type="ARBA" id="ARBA00022801"/>
    </source>
</evidence>
<evidence type="ECO:0000313" key="3">
    <source>
        <dbReference type="EMBL" id="KKN63129.1"/>
    </source>
</evidence>
<dbReference type="GO" id="GO:0050126">
    <property type="term" value="F:N-carbamoylputrescine amidase activity"/>
    <property type="evidence" value="ECO:0007669"/>
    <property type="project" value="TreeGrafter"/>
</dbReference>
<organism evidence="3">
    <name type="scientific">marine sediment metagenome</name>
    <dbReference type="NCBI Taxonomy" id="412755"/>
    <lineage>
        <taxon>unclassified sequences</taxon>
        <taxon>metagenomes</taxon>
        <taxon>ecological metagenomes</taxon>
    </lineage>
</organism>
<dbReference type="InterPro" id="IPR050345">
    <property type="entry name" value="Aliph_Amidase/BUP"/>
</dbReference>
<dbReference type="PROSITE" id="PS50263">
    <property type="entry name" value="CN_HYDROLASE"/>
    <property type="match status" value="1"/>
</dbReference>
<dbReference type="PANTHER" id="PTHR43674">
    <property type="entry name" value="NITRILASE C965.09-RELATED"/>
    <property type="match status" value="1"/>
</dbReference>
<reference evidence="3" key="1">
    <citation type="journal article" date="2015" name="Nature">
        <title>Complex archaea that bridge the gap between prokaryotes and eukaryotes.</title>
        <authorList>
            <person name="Spang A."/>
            <person name="Saw J.H."/>
            <person name="Jorgensen S.L."/>
            <person name="Zaremba-Niedzwiedzka K."/>
            <person name="Martijn J."/>
            <person name="Lind A.E."/>
            <person name="van Eijk R."/>
            <person name="Schleper C."/>
            <person name="Guy L."/>
            <person name="Ettema T.J."/>
        </authorList>
    </citation>
    <scope>NUCLEOTIDE SEQUENCE</scope>
</reference>
<sequence>MRVAAFQIAAGGETASARLAAIADAVTQAKRADATLAVFPELALPGYGAGEVIKDAARERGDELLTALARLADRSSIAIVAGIALERQGSIINAAALLRPGEEPVVYAKRQLYGTYEKALFRAGDIPPPVVELGGLKAGLLVCFDVEFPEHVRDLARRGANIVLVPTALPRSPAAHFIARNVIPVRAFENQVFVVYADWCGTDARFAYQGLSSIAAPDGSRLAEANESDPAMLVGDIDPGAFSASKEQNPYLDELRSV</sequence>
<keyword evidence="1" id="KW-0378">Hydrolase</keyword>
<name>A0A0F9S7U6_9ZZZZ</name>
<protein>
    <recommendedName>
        <fullName evidence="2">CN hydrolase domain-containing protein</fullName>
    </recommendedName>
</protein>
<dbReference type="CDD" id="cd07576">
    <property type="entry name" value="R-amidase_like"/>
    <property type="match status" value="1"/>
</dbReference>
<comment type="caution">
    <text evidence="3">The sequence shown here is derived from an EMBL/GenBank/DDBJ whole genome shotgun (WGS) entry which is preliminary data.</text>
</comment>
<accession>A0A0F9S7U6</accession>
<dbReference type="InterPro" id="IPR036526">
    <property type="entry name" value="C-N_Hydrolase_sf"/>
</dbReference>
<dbReference type="AlphaFoldDB" id="A0A0F9S7U6"/>
<dbReference type="Gene3D" id="3.60.110.10">
    <property type="entry name" value="Carbon-nitrogen hydrolase"/>
    <property type="match status" value="1"/>
</dbReference>
<dbReference type="PANTHER" id="PTHR43674:SF2">
    <property type="entry name" value="BETA-UREIDOPROPIONASE"/>
    <property type="match status" value="1"/>
</dbReference>
<dbReference type="InterPro" id="IPR044083">
    <property type="entry name" value="RamA-like"/>
</dbReference>
<gene>
    <name evidence="3" type="ORF">LCGC14_0505020</name>
</gene>
<dbReference type="Pfam" id="PF00795">
    <property type="entry name" value="CN_hydrolase"/>
    <property type="match status" value="1"/>
</dbReference>
<proteinExistence type="predicted"/>
<evidence type="ECO:0000259" key="2">
    <source>
        <dbReference type="PROSITE" id="PS50263"/>
    </source>
</evidence>
<dbReference type="SUPFAM" id="SSF56317">
    <property type="entry name" value="Carbon-nitrogen hydrolase"/>
    <property type="match status" value="1"/>
</dbReference>
<dbReference type="EMBL" id="LAZR01000600">
    <property type="protein sequence ID" value="KKN63129.1"/>
    <property type="molecule type" value="Genomic_DNA"/>
</dbReference>
<dbReference type="GO" id="GO:0033388">
    <property type="term" value="P:putrescine biosynthetic process from arginine"/>
    <property type="evidence" value="ECO:0007669"/>
    <property type="project" value="TreeGrafter"/>
</dbReference>
<feature type="domain" description="CN hydrolase" evidence="2">
    <location>
        <begin position="1"/>
        <end position="239"/>
    </location>
</feature>